<dbReference type="Gene3D" id="3.10.290.10">
    <property type="entry name" value="RNA-binding S4 domain"/>
    <property type="match status" value="1"/>
</dbReference>
<name>Q85X15_PINKO</name>
<geneLocation type="chloroplast" evidence="1"/>
<dbReference type="EMBL" id="AY228468">
    <property type="protein sequence ID" value="AAO74051.1"/>
    <property type="molecule type" value="Genomic_DNA"/>
</dbReference>
<keyword evidence="1" id="KW-0150">Chloroplast</keyword>
<organism evidence="1">
    <name type="scientific">Pinus koraiensis</name>
    <name type="common">Korean pine</name>
    <dbReference type="NCBI Taxonomy" id="88728"/>
    <lineage>
        <taxon>Eukaryota</taxon>
        <taxon>Viridiplantae</taxon>
        <taxon>Streptophyta</taxon>
        <taxon>Embryophyta</taxon>
        <taxon>Tracheophyta</taxon>
        <taxon>Spermatophyta</taxon>
        <taxon>Pinopsida</taxon>
        <taxon>Pinidae</taxon>
        <taxon>Conifers I</taxon>
        <taxon>Pinales</taxon>
        <taxon>Pinaceae</taxon>
        <taxon>Pinus</taxon>
        <taxon>Pinus subgen. Strobus</taxon>
    </lineage>
</organism>
<protein>
    <submittedName>
        <fullName evidence="1">ORF76a</fullName>
    </submittedName>
</protein>
<dbReference type="InterPro" id="IPR036986">
    <property type="entry name" value="S4_RNA-bd_sf"/>
</dbReference>
<dbReference type="GO" id="GO:0003723">
    <property type="term" value="F:RNA binding"/>
    <property type="evidence" value="ECO:0007669"/>
    <property type="project" value="InterPro"/>
</dbReference>
<evidence type="ECO:0000313" key="1">
    <source>
        <dbReference type="EMBL" id="AAO74051.1"/>
    </source>
</evidence>
<dbReference type="CDD" id="cd00165">
    <property type="entry name" value="S4"/>
    <property type="match status" value="1"/>
</dbReference>
<accession>Q85X15</accession>
<dbReference type="SUPFAM" id="SSF55174">
    <property type="entry name" value="Alpha-L RNA-binding motif"/>
    <property type="match status" value="1"/>
</dbReference>
<dbReference type="RefSeq" id="NP_817203.1">
    <property type="nucleotide sequence ID" value="NC_004677.2"/>
</dbReference>
<proteinExistence type="predicted"/>
<keyword evidence="1" id="KW-0934">Plastid</keyword>
<sequence length="76" mass="8834">MRLNNILFRLGMAPTIPGARQLTRLFFIQLNNCNIHYIADTIRTYYGIHLYSTIHFVTHELLHLGEMAERTKAADC</sequence>
<reference evidence="1" key="1">
    <citation type="submission" date="2007-04" db="EMBL/GenBank/DDBJ databases">
        <authorList>
            <person name="Noh E.W."/>
            <person name="Lee J.S."/>
            <person name="Choi Y.I."/>
            <person name="Han M.S."/>
            <person name="Yi Y.S."/>
            <person name="Han S.U."/>
        </authorList>
    </citation>
    <scope>NUCLEOTIDE SEQUENCE</scope>
</reference>
<dbReference type="AlphaFoldDB" id="Q85X15"/>
<dbReference type="GeneID" id="5048448"/>